<sequence length="287" mass="32988">MKARKIRATNNKRALMTSTDQLHKINAFSSNPEIRKIARIQGIREFLEKAPKRDEAYAVDGLINGRFFPHVLEEGDLHKFCQFAWGKLRDSDYEWWLHRHALLAINDHAFNEAKILMGYNKAPVEFEVDQFQIFTPEILEFLKSESDANHLELKPFLNMNWDNRAGHEGFLLLHQIVGADRLKRHILENKKYDNQGEDFSALGVMAKLGLLNEFLDRETINILIARGFMNFLGESPSKDAIKDLVYGFESGRLFEALATESKFGDASKVTEAMKVILPYLTTANSQR</sequence>
<organism evidence="1 2">
    <name type="scientific">Pseudomonas amygdali pv. lachrymans str. M301315</name>
    <dbReference type="NCBI Taxonomy" id="629260"/>
    <lineage>
        <taxon>Bacteria</taxon>
        <taxon>Pseudomonadati</taxon>
        <taxon>Pseudomonadota</taxon>
        <taxon>Gammaproteobacteria</taxon>
        <taxon>Pseudomonadales</taxon>
        <taxon>Pseudomonadaceae</taxon>
        <taxon>Pseudomonas</taxon>
        <taxon>Pseudomonas amygdali</taxon>
    </lineage>
</organism>
<dbReference type="Proteomes" id="UP000006426">
    <property type="component" value="Plasmid pmppla107"/>
</dbReference>
<dbReference type="AlphaFoldDB" id="A0AAD0V963"/>
<proteinExistence type="predicted"/>
<gene>
    <name evidence="1" type="ORF">PLA107_031285</name>
</gene>
<protein>
    <submittedName>
        <fullName evidence="1">Uncharacterized protein</fullName>
    </submittedName>
</protein>
<evidence type="ECO:0000313" key="1">
    <source>
        <dbReference type="EMBL" id="AXH59707.1"/>
    </source>
</evidence>
<name>A0AAD0V963_PSEAV</name>
<keyword evidence="1" id="KW-0614">Plasmid</keyword>
<accession>A0AAD0V963</accession>
<dbReference type="EMBL" id="CP031226">
    <property type="protein sequence ID" value="AXH59707.1"/>
    <property type="molecule type" value="Genomic_DNA"/>
</dbReference>
<geneLocation type="plasmid" evidence="2">
    <name>pmppla107</name>
</geneLocation>
<reference evidence="1 2" key="1">
    <citation type="journal article" date="2011" name="PLoS Pathog.">
        <title>Dynamic evolution of pathogenicity revealed by sequencing and comparative genomics of 19 Pseudomonas syringae isolates.</title>
        <authorList>
            <person name="Baltrus D.A."/>
            <person name="Nishimura M.T."/>
            <person name="Romanchuk A."/>
            <person name="Chang J.H."/>
            <person name="Mukhtar M.S."/>
            <person name="Cherkis K."/>
            <person name="Roach J."/>
            <person name="Grant S.R."/>
            <person name="Jones C.D."/>
            <person name="Dangl J.L."/>
        </authorList>
    </citation>
    <scope>NUCLEOTIDE SEQUENCE [LARGE SCALE GENOMIC DNA]</scope>
    <source>
        <strain evidence="1 2">M301315</strain>
    </source>
</reference>
<evidence type="ECO:0000313" key="2">
    <source>
        <dbReference type="Proteomes" id="UP000006426"/>
    </source>
</evidence>